<reference evidence="2 3" key="1">
    <citation type="submission" date="2018-08" db="EMBL/GenBank/DDBJ databases">
        <title>Actinomadura spongicola sp. nov., isolated from marine sponge Leucetta chagosensis.</title>
        <authorList>
            <person name="Li L."/>
            <person name="Lin H.W."/>
        </authorList>
    </citation>
    <scope>NUCLEOTIDE SEQUENCE [LARGE SCALE GENOMIC DNA]</scope>
    <source>
        <strain evidence="2 3">LHW52907</strain>
    </source>
</reference>
<accession>A0A372G8H6</accession>
<feature type="compositionally biased region" description="Gly residues" evidence="1">
    <location>
        <begin position="38"/>
        <end position="52"/>
    </location>
</feature>
<gene>
    <name evidence="2" type="ORF">D0T12_31295</name>
</gene>
<organism evidence="2 3">
    <name type="scientific">Actinomadura spongiicola</name>
    <dbReference type="NCBI Taxonomy" id="2303421"/>
    <lineage>
        <taxon>Bacteria</taxon>
        <taxon>Bacillati</taxon>
        <taxon>Actinomycetota</taxon>
        <taxon>Actinomycetes</taxon>
        <taxon>Streptosporangiales</taxon>
        <taxon>Thermomonosporaceae</taxon>
        <taxon>Actinomadura</taxon>
    </lineage>
</organism>
<feature type="compositionally biased region" description="Basic residues" evidence="1">
    <location>
        <begin position="16"/>
        <end position="26"/>
    </location>
</feature>
<comment type="caution">
    <text evidence="2">The sequence shown here is derived from an EMBL/GenBank/DDBJ whole genome shotgun (WGS) entry which is preliminary data.</text>
</comment>
<protein>
    <submittedName>
        <fullName evidence="2">Uncharacterized protein</fullName>
    </submittedName>
</protein>
<proteinExistence type="predicted"/>
<keyword evidence="3" id="KW-1185">Reference proteome</keyword>
<evidence type="ECO:0000313" key="2">
    <source>
        <dbReference type="EMBL" id="RFS81439.1"/>
    </source>
</evidence>
<evidence type="ECO:0000313" key="3">
    <source>
        <dbReference type="Proteomes" id="UP000262882"/>
    </source>
</evidence>
<name>A0A372G8H6_9ACTN</name>
<dbReference type="AlphaFoldDB" id="A0A372G8H6"/>
<sequence>MVGAPIGRRDTAARSRWPRRHARTRGHAGADLDRWAGRAGGGGVGVTGGGPAGLRRPLWDGPGYGPGVARLAGASRIRPGGASAGPVPAAYRSESADHG</sequence>
<feature type="compositionally biased region" description="Low complexity" evidence="1">
    <location>
        <begin position="79"/>
        <end position="90"/>
    </location>
</feature>
<feature type="region of interest" description="Disordered" evidence="1">
    <location>
        <begin position="1"/>
        <end position="58"/>
    </location>
</feature>
<feature type="region of interest" description="Disordered" evidence="1">
    <location>
        <begin position="76"/>
        <end position="99"/>
    </location>
</feature>
<dbReference type="Proteomes" id="UP000262882">
    <property type="component" value="Unassembled WGS sequence"/>
</dbReference>
<dbReference type="EMBL" id="QVNQ01000013">
    <property type="protein sequence ID" value="RFS81439.1"/>
    <property type="molecule type" value="Genomic_DNA"/>
</dbReference>
<evidence type="ECO:0000256" key="1">
    <source>
        <dbReference type="SAM" id="MobiDB-lite"/>
    </source>
</evidence>